<dbReference type="InterPro" id="IPR027417">
    <property type="entry name" value="P-loop_NTPase"/>
</dbReference>
<dbReference type="Proteomes" id="UP001378592">
    <property type="component" value="Unassembled WGS sequence"/>
</dbReference>
<name>A0AAN9V2Z3_9ORTH</name>
<evidence type="ECO:0000313" key="4">
    <source>
        <dbReference type="EMBL" id="KAK7790648.1"/>
    </source>
</evidence>
<dbReference type="AlphaFoldDB" id="A0AAN9V2Z3"/>
<keyword evidence="3" id="KW-0732">Signal</keyword>
<evidence type="ECO:0000256" key="3">
    <source>
        <dbReference type="SAM" id="SignalP"/>
    </source>
</evidence>
<feature type="chain" id="PRO_5042927032" description="L-seryl-tRNA(Sec) kinase" evidence="3">
    <location>
        <begin position="16"/>
        <end position="308"/>
    </location>
</feature>
<evidence type="ECO:0000313" key="5">
    <source>
        <dbReference type="Proteomes" id="UP001378592"/>
    </source>
</evidence>
<gene>
    <name evidence="4" type="ORF">R5R35_006541</name>
</gene>
<dbReference type="InterPro" id="IPR013641">
    <property type="entry name" value="KTI12/PSTK"/>
</dbReference>
<sequence>MCFLILIGLPGCGKTTFCSYLANCLEDSKHVVDPPFHFLVHVCYDKIINTSDNVPWNEARRKIASTIDEMTGKLKNTKDPQLVVNEYNMNIIVNKAAVSTRSLILIVIDDNMYYRSMRYQYYQIARTHQTSYCQLYLKCDVNTCLARNFERQTNHKIPEDVVLKMAGNLEEPNACNNYWEINSICISSDKPYNHNSLDPLYAIIMAAFSHPVKPVPENLHKEQSQFICSSNIIHQADLALRRIIGNLLRENTAYDHKQMQQLSTDLKIKKQDLLQKLKLGELQLPKEIIEGTEVNSGAIYSFFLKQMI</sequence>
<keyword evidence="1" id="KW-0547">Nucleotide-binding</keyword>
<dbReference type="GO" id="GO:0005524">
    <property type="term" value="F:ATP binding"/>
    <property type="evidence" value="ECO:0007669"/>
    <property type="project" value="UniProtKB-KW"/>
</dbReference>
<dbReference type="GO" id="GO:0000049">
    <property type="term" value="F:tRNA binding"/>
    <property type="evidence" value="ECO:0007669"/>
    <property type="project" value="TreeGrafter"/>
</dbReference>
<dbReference type="InterPro" id="IPR052648">
    <property type="entry name" value="Ser-tRNA(Sec)_kinase"/>
</dbReference>
<evidence type="ECO:0000256" key="2">
    <source>
        <dbReference type="ARBA" id="ARBA00022840"/>
    </source>
</evidence>
<proteinExistence type="predicted"/>
<organism evidence="4 5">
    <name type="scientific">Gryllus longicercus</name>
    <dbReference type="NCBI Taxonomy" id="2509291"/>
    <lineage>
        <taxon>Eukaryota</taxon>
        <taxon>Metazoa</taxon>
        <taxon>Ecdysozoa</taxon>
        <taxon>Arthropoda</taxon>
        <taxon>Hexapoda</taxon>
        <taxon>Insecta</taxon>
        <taxon>Pterygota</taxon>
        <taxon>Neoptera</taxon>
        <taxon>Polyneoptera</taxon>
        <taxon>Orthoptera</taxon>
        <taxon>Ensifera</taxon>
        <taxon>Gryllidea</taxon>
        <taxon>Grylloidea</taxon>
        <taxon>Gryllidae</taxon>
        <taxon>Gryllinae</taxon>
        <taxon>Gryllus</taxon>
    </lineage>
</organism>
<reference evidence="4 5" key="1">
    <citation type="submission" date="2024-03" db="EMBL/GenBank/DDBJ databases">
        <title>The genome assembly and annotation of the cricket Gryllus longicercus Weissman &amp; Gray.</title>
        <authorList>
            <person name="Szrajer S."/>
            <person name="Gray D."/>
            <person name="Ylla G."/>
        </authorList>
    </citation>
    <scope>NUCLEOTIDE SEQUENCE [LARGE SCALE GENOMIC DNA]</scope>
    <source>
        <strain evidence="4">DAG 2021-001</strain>
        <tissue evidence="4">Whole body minus gut</tissue>
    </source>
</reference>
<keyword evidence="2" id="KW-0067">ATP-binding</keyword>
<evidence type="ECO:0000256" key="1">
    <source>
        <dbReference type="ARBA" id="ARBA00022741"/>
    </source>
</evidence>
<dbReference type="GO" id="GO:0016301">
    <property type="term" value="F:kinase activity"/>
    <property type="evidence" value="ECO:0007669"/>
    <property type="project" value="TreeGrafter"/>
</dbReference>
<keyword evidence="5" id="KW-1185">Reference proteome</keyword>
<evidence type="ECO:0008006" key="6">
    <source>
        <dbReference type="Google" id="ProtNLM"/>
    </source>
</evidence>
<dbReference type="Gene3D" id="3.40.50.300">
    <property type="entry name" value="P-loop containing nucleotide triphosphate hydrolases"/>
    <property type="match status" value="1"/>
</dbReference>
<dbReference type="PANTHER" id="PTHR20873:SF0">
    <property type="entry name" value="L-SERYL-TRNA(SEC) KINASE"/>
    <property type="match status" value="1"/>
</dbReference>
<dbReference type="EMBL" id="JAZDUA010000601">
    <property type="protein sequence ID" value="KAK7790648.1"/>
    <property type="molecule type" value="Genomic_DNA"/>
</dbReference>
<protein>
    <recommendedName>
        <fullName evidence="6">L-seryl-tRNA(Sec) kinase</fullName>
    </recommendedName>
</protein>
<comment type="caution">
    <text evidence="4">The sequence shown here is derived from an EMBL/GenBank/DDBJ whole genome shotgun (WGS) entry which is preliminary data.</text>
</comment>
<accession>A0AAN9V2Z3</accession>
<dbReference type="SUPFAM" id="SSF52540">
    <property type="entry name" value="P-loop containing nucleoside triphosphate hydrolases"/>
    <property type="match status" value="1"/>
</dbReference>
<dbReference type="PANTHER" id="PTHR20873">
    <property type="entry name" value="L-SERYL-TRNA(SEC) KINASE"/>
    <property type="match status" value="1"/>
</dbReference>
<dbReference type="Pfam" id="PF08433">
    <property type="entry name" value="KTI12"/>
    <property type="match status" value="1"/>
</dbReference>
<feature type="signal peptide" evidence="3">
    <location>
        <begin position="1"/>
        <end position="15"/>
    </location>
</feature>